<sequence length="780" mass="84727">MRIINLAIANIKTGKSAVFSLFVLIFIAALLLNIGTTVMSKMSTFYEDKVEELHDAHVSIVMKSANYKQPYGDFLKSYSGVKETETEQMILLPTATIRFDKSDFSIRTALLNADAERTVAPLKLIEESASDKGEGIYIPYGLKVRNGYQLGDNFTLTYQNKKYSYRVTGFFESTLMGTSKLAMLKFYLPDAAYRQLSEELGPAADGTLISAIFTDSEQSGALLSDYNNQFPQSNEAVDPSFWGADMQTAESSSALIVNIVAMILVAFAAMIVLMSLTVIKFRISYSIDDGMVNIGVLKAVGYTSLQIHTSIVLQFMLIAVAASVTGAAVSYAVMPAFGGVISSLAGLLWTGDAHMGTDLASVLIVTLLVLVVALLSSMRIHKLSPVAALRGGIMTHNFRRNLLPLDKAKGGLQFVLACKTMLANSRQNLMIGSIIVAITFASVFSVVLYYNIAEDKTAFFQMLGAETPNVGIQVEPGKDSEQLLMQIQQMTGVEKANILDYITTTIDGQLVNTDFSDDYGKLENKSVYEGRYPQYDNEIVVTGGLARLLGKNIGDTIKVGVGGASHPFLITGLNQSFNAGRNGASLTMAGVHHLIPDHKGMSINVYLEGVNKSDFIRDVEAEYGSMIQTITDVDESLESGTRVYISAVFAVMVVILAITVLVVVLILYLVIKMTILKRKRELGILKATGYTTFQLMTQIALSFVPIVIAGVIVGGVLGSLYTNSVLELLLSDAGISNVQFIIHVPLIVTLCIAIVVLVYLVSMLVSRRIKRITAYGLITE</sequence>
<evidence type="ECO:0000256" key="3">
    <source>
        <dbReference type="ARBA" id="ARBA00022692"/>
    </source>
</evidence>
<evidence type="ECO:0000256" key="6">
    <source>
        <dbReference type="SAM" id="Phobius"/>
    </source>
</evidence>
<comment type="subcellular location">
    <subcellularLocation>
        <location evidence="1">Cell membrane</location>
        <topology evidence="1">Multi-pass membrane protein</topology>
    </subcellularLocation>
</comment>
<keyword evidence="9" id="KW-1185">Reference proteome</keyword>
<keyword evidence="4 6" id="KW-1133">Transmembrane helix</keyword>
<feature type="transmembrane region" description="Helical" evidence="6">
    <location>
        <begin position="740"/>
        <end position="761"/>
    </location>
</feature>
<evidence type="ECO:0000256" key="2">
    <source>
        <dbReference type="ARBA" id="ARBA00022475"/>
    </source>
</evidence>
<accession>A0ABS8YDN8</accession>
<comment type="caution">
    <text evidence="8">The sequence shown here is derived from an EMBL/GenBank/DDBJ whole genome shotgun (WGS) entry which is preliminary data.</text>
</comment>
<gene>
    <name evidence="8" type="ORF">LQV63_04055</name>
</gene>
<dbReference type="EMBL" id="JAJNBZ010000002">
    <property type="protein sequence ID" value="MCE5168486.1"/>
    <property type="molecule type" value="Genomic_DNA"/>
</dbReference>
<evidence type="ECO:0000256" key="1">
    <source>
        <dbReference type="ARBA" id="ARBA00004651"/>
    </source>
</evidence>
<evidence type="ECO:0000256" key="5">
    <source>
        <dbReference type="ARBA" id="ARBA00023136"/>
    </source>
</evidence>
<dbReference type="InterPro" id="IPR003838">
    <property type="entry name" value="ABC3_permease_C"/>
</dbReference>
<evidence type="ECO:0000256" key="4">
    <source>
        <dbReference type="ARBA" id="ARBA00022989"/>
    </source>
</evidence>
<evidence type="ECO:0000313" key="8">
    <source>
        <dbReference type="EMBL" id="MCE5168486.1"/>
    </source>
</evidence>
<dbReference type="PANTHER" id="PTHR30287:SF2">
    <property type="entry name" value="BLL1001 PROTEIN"/>
    <property type="match status" value="1"/>
</dbReference>
<reference evidence="8 9" key="1">
    <citation type="submission" date="2021-11" db="EMBL/GenBank/DDBJ databases">
        <title>Draft genome sequence of Paenibacillus profundus YoMME, a new Gram-positive bacteria with exoelectrogenic properties.</title>
        <authorList>
            <person name="Hubenova Y."/>
            <person name="Hubenova E."/>
            <person name="Manasiev Y."/>
            <person name="Peykov S."/>
            <person name="Mitov M."/>
        </authorList>
    </citation>
    <scope>NUCLEOTIDE SEQUENCE [LARGE SCALE GENOMIC DNA]</scope>
    <source>
        <strain evidence="8 9">YoMME</strain>
    </source>
</reference>
<feature type="domain" description="ABC3 transporter permease C-terminal" evidence="7">
    <location>
        <begin position="654"/>
        <end position="771"/>
    </location>
</feature>
<keyword evidence="3 6" id="KW-0812">Transmembrane</keyword>
<feature type="transmembrane region" description="Helical" evidence="6">
    <location>
        <begin position="255"/>
        <end position="279"/>
    </location>
</feature>
<organism evidence="8 9">
    <name type="scientific">Paenibacillus profundus</name>
    <dbReference type="NCBI Taxonomy" id="1173085"/>
    <lineage>
        <taxon>Bacteria</taxon>
        <taxon>Bacillati</taxon>
        <taxon>Bacillota</taxon>
        <taxon>Bacilli</taxon>
        <taxon>Bacillales</taxon>
        <taxon>Paenibacillaceae</taxon>
        <taxon>Paenibacillus</taxon>
    </lineage>
</organism>
<feature type="domain" description="ABC3 transporter permease C-terminal" evidence="7">
    <location>
        <begin position="266"/>
        <end position="378"/>
    </location>
</feature>
<dbReference type="Pfam" id="PF02687">
    <property type="entry name" value="FtsX"/>
    <property type="match status" value="2"/>
</dbReference>
<feature type="transmembrane region" description="Helical" evidence="6">
    <location>
        <begin position="429"/>
        <end position="452"/>
    </location>
</feature>
<feature type="transmembrane region" description="Helical" evidence="6">
    <location>
        <begin position="355"/>
        <end position="375"/>
    </location>
</feature>
<feature type="transmembrane region" description="Helical" evidence="6">
    <location>
        <begin position="699"/>
        <end position="720"/>
    </location>
</feature>
<name>A0ABS8YDN8_9BACL</name>
<dbReference type="InterPro" id="IPR038766">
    <property type="entry name" value="Membrane_comp_ABC_pdt"/>
</dbReference>
<dbReference type="Proteomes" id="UP001199916">
    <property type="component" value="Unassembled WGS sequence"/>
</dbReference>
<dbReference type="RefSeq" id="WP_233695734.1">
    <property type="nucleotide sequence ID" value="NZ_JAJNBZ010000002.1"/>
</dbReference>
<evidence type="ECO:0000259" key="7">
    <source>
        <dbReference type="Pfam" id="PF02687"/>
    </source>
</evidence>
<protein>
    <submittedName>
        <fullName evidence="8">ABC transporter permease</fullName>
    </submittedName>
</protein>
<keyword evidence="2" id="KW-1003">Cell membrane</keyword>
<evidence type="ECO:0000313" key="9">
    <source>
        <dbReference type="Proteomes" id="UP001199916"/>
    </source>
</evidence>
<proteinExistence type="predicted"/>
<keyword evidence="5 6" id="KW-0472">Membrane</keyword>
<dbReference type="PANTHER" id="PTHR30287">
    <property type="entry name" value="MEMBRANE COMPONENT OF PREDICTED ABC SUPERFAMILY METABOLITE UPTAKE TRANSPORTER"/>
    <property type="match status" value="1"/>
</dbReference>
<feature type="transmembrane region" description="Helical" evidence="6">
    <location>
        <begin position="643"/>
        <end position="671"/>
    </location>
</feature>
<feature type="transmembrane region" description="Helical" evidence="6">
    <location>
        <begin position="17"/>
        <end position="39"/>
    </location>
</feature>